<evidence type="ECO:0000313" key="1">
    <source>
        <dbReference type="EMBL" id="OLR91962.1"/>
    </source>
</evidence>
<evidence type="ECO:0000313" key="2">
    <source>
        <dbReference type="Proteomes" id="UP000186040"/>
    </source>
</evidence>
<keyword evidence="2" id="KW-1185">Reference proteome</keyword>
<dbReference type="EMBL" id="MKQR01000018">
    <property type="protein sequence ID" value="OLR91962.1"/>
    <property type="molecule type" value="Genomic_DNA"/>
</dbReference>
<gene>
    <name evidence="1" type="ORF">BJP25_24395</name>
</gene>
<protein>
    <submittedName>
        <fullName evidence="1">Uncharacterized protein</fullName>
    </submittedName>
</protein>
<comment type="caution">
    <text evidence="1">The sequence shown here is derived from an EMBL/GenBank/DDBJ whole genome shotgun (WGS) entry which is preliminary data.</text>
</comment>
<organism evidence="1 2">
    <name type="scientific">Actinokineospora bangkokensis</name>
    <dbReference type="NCBI Taxonomy" id="1193682"/>
    <lineage>
        <taxon>Bacteria</taxon>
        <taxon>Bacillati</taxon>
        <taxon>Actinomycetota</taxon>
        <taxon>Actinomycetes</taxon>
        <taxon>Pseudonocardiales</taxon>
        <taxon>Pseudonocardiaceae</taxon>
        <taxon>Actinokineospora</taxon>
    </lineage>
</organism>
<accession>A0A1Q9LIT1</accession>
<dbReference type="AlphaFoldDB" id="A0A1Q9LIT1"/>
<name>A0A1Q9LIT1_9PSEU</name>
<reference evidence="1 2" key="1">
    <citation type="submission" date="2016-10" db="EMBL/GenBank/DDBJ databases">
        <title>The Draft Genome Sequence of Actinokineospora bangkokensis 44EHWT reveals the biosynthetic pathway of antifungal compounds Thailandins with unusual extender unit butylmalonyl-CoA.</title>
        <authorList>
            <person name="Greule A."/>
            <person name="Intra B."/>
            <person name="Flemming S."/>
            <person name="Rommel M.G."/>
            <person name="Panbangred W."/>
            <person name="Bechthold A."/>
        </authorList>
    </citation>
    <scope>NUCLEOTIDE SEQUENCE [LARGE SCALE GENOMIC DNA]</scope>
    <source>
        <strain evidence="1 2">44EHW</strain>
    </source>
</reference>
<proteinExistence type="predicted"/>
<sequence>MDEGRVGEIQAELRALRRGLGVNDTDVVAHLGDRLREVCGVQPGDTSWTARERVLRALSGLTDRLPEPHREIARVALGFDSEPGLRYTDRLGPLERKFDRDTRTIQRRSNNALYLLAQCAAEPAPASRGHRPGPPWHTARLNTDLILQGDGVEVTETRTIVSHRPDLAEIEHSMTVVPPPGTPPGPLSLETMGIDAVAGGEVLNPHLLSASRAAFTLRPPHPLAEGDEHEFQFRVRVERISPLYMCTPTYPCDRFTVKITFDPARLPTTIQVVEGDLAIEAADPTLARPTLALDPSGEASHTFEDLEPYRSYGLLWQYAD</sequence>
<dbReference type="Proteomes" id="UP000186040">
    <property type="component" value="Unassembled WGS sequence"/>
</dbReference>